<comment type="caution">
    <text evidence="7">The sequence shown here is derived from an EMBL/GenBank/DDBJ whole genome shotgun (WGS) entry which is preliminary data.</text>
</comment>
<evidence type="ECO:0000256" key="3">
    <source>
        <dbReference type="ARBA" id="ARBA00022692"/>
    </source>
</evidence>
<evidence type="ECO:0000313" key="8">
    <source>
        <dbReference type="Proteomes" id="UP001162164"/>
    </source>
</evidence>
<dbReference type="PANTHER" id="PTHR12841">
    <property type="entry name" value="PROTEIN UNC-50 HOMOLOG"/>
    <property type="match status" value="1"/>
</dbReference>
<keyword evidence="3 6" id="KW-0812">Transmembrane</keyword>
<evidence type="ECO:0000256" key="5">
    <source>
        <dbReference type="ARBA" id="ARBA00023136"/>
    </source>
</evidence>
<dbReference type="Pfam" id="PF05216">
    <property type="entry name" value="UNC-50"/>
    <property type="match status" value="1"/>
</dbReference>
<feature type="transmembrane region" description="Helical" evidence="6">
    <location>
        <begin position="168"/>
        <end position="191"/>
    </location>
</feature>
<evidence type="ECO:0000256" key="6">
    <source>
        <dbReference type="SAM" id="Phobius"/>
    </source>
</evidence>
<dbReference type="InterPro" id="IPR007881">
    <property type="entry name" value="UNC-50"/>
</dbReference>
<feature type="transmembrane region" description="Helical" evidence="6">
    <location>
        <begin position="140"/>
        <end position="162"/>
    </location>
</feature>
<dbReference type="Proteomes" id="UP001162164">
    <property type="component" value="Unassembled WGS sequence"/>
</dbReference>
<keyword evidence="8" id="KW-1185">Reference proteome</keyword>
<gene>
    <name evidence="7" type="ORF">NQ317_009931</name>
</gene>
<dbReference type="EMBL" id="JAPWTJ010000001">
    <property type="protein sequence ID" value="KAJ8986225.1"/>
    <property type="molecule type" value="Genomic_DNA"/>
</dbReference>
<reference evidence="7" key="1">
    <citation type="journal article" date="2023" name="Insect Mol. Biol.">
        <title>Genome sequencing provides insights into the evolution of gene families encoding plant cell wall-degrading enzymes in longhorned beetles.</title>
        <authorList>
            <person name="Shin N.R."/>
            <person name="Okamura Y."/>
            <person name="Kirsch R."/>
            <person name="Pauchet Y."/>
        </authorList>
    </citation>
    <scope>NUCLEOTIDE SEQUENCE</scope>
    <source>
        <strain evidence="7">MMC_N1</strain>
    </source>
</reference>
<evidence type="ECO:0000313" key="7">
    <source>
        <dbReference type="EMBL" id="KAJ8986225.1"/>
    </source>
</evidence>
<protein>
    <submittedName>
        <fullName evidence="7">Uncharacterized protein</fullName>
    </submittedName>
</protein>
<proteinExistence type="inferred from homology"/>
<comment type="subcellular location">
    <subcellularLocation>
        <location evidence="1">Membrane</location>
        <topology evidence="1">Multi-pass membrane protein</topology>
    </subcellularLocation>
</comment>
<sequence>MPEESIPFPVTSDHSTSAATKRYKYVRRLFKFEQMDFEFAFWQMLNLFISPQKVCKNFQYRKRMKFQFARDDPAFLVLFAASLCITSVGFAIVLRLGLLQFIHFLLYTVFVDCIGIGILVATIFWFISNRYFRQLDEDDVEWGYAFDLFFYNGLINHVWFLSRLLGNTFWLVAVLYYIYITFIGYSSITYLKRTHFIMIPLPLILIFYIITLVNGFNITHFLMMYYKHRVI</sequence>
<organism evidence="7 8">
    <name type="scientific">Molorchus minor</name>
    <dbReference type="NCBI Taxonomy" id="1323400"/>
    <lineage>
        <taxon>Eukaryota</taxon>
        <taxon>Metazoa</taxon>
        <taxon>Ecdysozoa</taxon>
        <taxon>Arthropoda</taxon>
        <taxon>Hexapoda</taxon>
        <taxon>Insecta</taxon>
        <taxon>Pterygota</taxon>
        <taxon>Neoptera</taxon>
        <taxon>Endopterygota</taxon>
        <taxon>Coleoptera</taxon>
        <taxon>Polyphaga</taxon>
        <taxon>Cucujiformia</taxon>
        <taxon>Chrysomeloidea</taxon>
        <taxon>Cerambycidae</taxon>
        <taxon>Lamiinae</taxon>
        <taxon>Monochamini</taxon>
        <taxon>Molorchus</taxon>
    </lineage>
</organism>
<comment type="similarity">
    <text evidence="2">Belongs to the unc-50 family.</text>
</comment>
<keyword evidence="4 6" id="KW-1133">Transmembrane helix</keyword>
<name>A0ABQ9K9M9_9CUCU</name>
<keyword evidence="5 6" id="KW-0472">Membrane</keyword>
<evidence type="ECO:0000256" key="2">
    <source>
        <dbReference type="ARBA" id="ARBA00006293"/>
    </source>
</evidence>
<dbReference type="PANTHER" id="PTHR12841:SF6">
    <property type="entry name" value="PROTEIN UNC-50 HOMOLOG"/>
    <property type="match status" value="1"/>
</dbReference>
<feature type="transmembrane region" description="Helical" evidence="6">
    <location>
        <begin position="104"/>
        <end position="128"/>
    </location>
</feature>
<accession>A0ABQ9K9M9</accession>
<feature type="transmembrane region" description="Helical" evidence="6">
    <location>
        <begin position="203"/>
        <end position="226"/>
    </location>
</feature>
<feature type="transmembrane region" description="Helical" evidence="6">
    <location>
        <begin position="75"/>
        <end position="98"/>
    </location>
</feature>
<evidence type="ECO:0000256" key="1">
    <source>
        <dbReference type="ARBA" id="ARBA00004141"/>
    </source>
</evidence>
<evidence type="ECO:0000256" key="4">
    <source>
        <dbReference type="ARBA" id="ARBA00022989"/>
    </source>
</evidence>